<dbReference type="PRINTS" id="PR00723">
    <property type="entry name" value="SUBTILISIN"/>
</dbReference>
<feature type="active site" description="Charge relay system" evidence="5">
    <location>
        <position position="375"/>
    </location>
</feature>
<feature type="domain" description="Peptidase S8/S53" evidence="6">
    <location>
        <begin position="150"/>
        <end position="421"/>
    </location>
</feature>
<dbReference type="Gene3D" id="3.40.50.200">
    <property type="entry name" value="Peptidase S8/S53 domain"/>
    <property type="match status" value="1"/>
</dbReference>
<evidence type="ECO:0000256" key="5">
    <source>
        <dbReference type="PROSITE-ProRule" id="PRU01240"/>
    </source>
</evidence>
<dbReference type="PANTHER" id="PTHR43806:SF67">
    <property type="entry name" value="EGF-LIKE DOMAIN-CONTAINING PROTEIN"/>
    <property type="match status" value="1"/>
</dbReference>
<accession>A0A7X9S0L9</accession>
<dbReference type="InterPro" id="IPR015500">
    <property type="entry name" value="Peptidase_S8_subtilisin-rel"/>
</dbReference>
<dbReference type="AlphaFoldDB" id="A0A7X9S0L9"/>
<dbReference type="Pfam" id="PF00082">
    <property type="entry name" value="Peptidase_S8"/>
    <property type="match status" value="1"/>
</dbReference>
<keyword evidence="4 5" id="KW-0720">Serine protease</keyword>
<keyword evidence="2 5" id="KW-0645">Protease</keyword>
<dbReference type="GO" id="GO:0004252">
    <property type="term" value="F:serine-type endopeptidase activity"/>
    <property type="evidence" value="ECO:0007669"/>
    <property type="project" value="UniProtKB-UniRule"/>
</dbReference>
<dbReference type="EMBL" id="JABANE010000130">
    <property type="protein sequence ID" value="NME72054.1"/>
    <property type="molecule type" value="Genomic_DNA"/>
</dbReference>
<gene>
    <name evidence="7" type="ORF">HHU12_29095</name>
</gene>
<keyword evidence="8" id="KW-1185">Reference proteome</keyword>
<name>A0A7X9S0L9_9BACT</name>
<feature type="active site" description="Charge relay system" evidence="5">
    <location>
        <position position="208"/>
    </location>
</feature>
<dbReference type="Proteomes" id="UP000576082">
    <property type="component" value="Unassembled WGS sequence"/>
</dbReference>
<evidence type="ECO:0000313" key="7">
    <source>
        <dbReference type="EMBL" id="NME72054.1"/>
    </source>
</evidence>
<comment type="similarity">
    <text evidence="1 5">Belongs to the peptidase S8 family.</text>
</comment>
<reference evidence="7 8" key="1">
    <citation type="submission" date="2020-04" db="EMBL/GenBank/DDBJ databases">
        <title>Flammeovirga sp. SR4, a novel species isolated from seawater.</title>
        <authorList>
            <person name="Wang X."/>
        </authorList>
    </citation>
    <scope>NUCLEOTIDE SEQUENCE [LARGE SCALE GENOMIC DNA]</scope>
    <source>
        <strain evidence="7 8">ATCC 23126</strain>
    </source>
</reference>
<dbReference type="InterPro" id="IPR023828">
    <property type="entry name" value="Peptidase_S8_Ser-AS"/>
</dbReference>
<dbReference type="PANTHER" id="PTHR43806">
    <property type="entry name" value="PEPTIDASE S8"/>
    <property type="match status" value="1"/>
</dbReference>
<feature type="active site" description="Charge relay system" evidence="5">
    <location>
        <position position="159"/>
    </location>
</feature>
<evidence type="ECO:0000259" key="6">
    <source>
        <dbReference type="Pfam" id="PF00082"/>
    </source>
</evidence>
<evidence type="ECO:0000256" key="1">
    <source>
        <dbReference type="ARBA" id="ARBA00011073"/>
    </source>
</evidence>
<dbReference type="InterPro" id="IPR000209">
    <property type="entry name" value="Peptidase_S8/S53_dom"/>
</dbReference>
<keyword evidence="3 5" id="KW-0378">Hydrolase</keyword>
<dbReference type="InterPro" id="IPR036852">
    <property type="entry name" value="Peptidase_S8/S53_dom_sf"/>
</dbReference>
<organism evidence="7 8">
    <name type="scientific">Flammeovirga aprica JL-4</name>
    <dbReference type="NCBI Taxonomy" id="694437"/>
    <lineage>
        <taxon>Bacteria</taxon>
        <taxon>Pseudomonadati</taxon>
        <taxon>Bacteroidota</taxon>
        <taxon>Cytophagia</taxon>
        <taxon>Cytophagales</taxon>
        <taxon>Flammeovirgaceae</taxon>
        <taxon>Flammeovirga</taxon>
    </lineage>
</organism>
<dbReference type="PROSITE" id="PS51892">
    <property type="entry name" value="SUBTILASE"/>
    <property type="match status" value="1"/>
</dbReference>
<dbReference type="InterPro" id="IPR050131">
    <property type="entry name" value="Peptidase_S8_subtilisin-like"/>
</dbReference>
<proteinExistence type="inferred from homology"/>
<dbReference type="SUPFAM" id="SSF52743">
    <property type="entry name" value="Subtilisin-like"/>
    <property type="match status" value="1"/>
</dbReference>
<sequence>MTIRLDIYSVFFSGEKRLRRLFLSYFFILFAVFPVFATENQRFWVVFTDRCDREDLEIFNQSICEEYLEELHRQDFFEQSKSNWLNAVTVEVASKQQLEQLQSLSFIKEVKPVNRNWKLAGIYQEKDFRQSSYSVKQIQPDSLYDLKLDGSGVTVGVIDAGYYNATKNEYLKHIFNDERILGFKDYLSGPTTTSQTFFGSKRTSSDSHGTTVLRMIAGHEGNMRYGLADKSEFYLARTDHGDKESRSEEENWIMALEWMVDSLGIKLINSSLGYSNGFDLKDENYTPAQMDGETSMVTKAAEVATQEKGVLLIVSAGNEGDSSWEIISAPADARGVLSVGATTKSGVKASYSSIGPDFLEYIKPEVSCYSLFGTSFSAPVITGLAACLWQLKPEATAKEIRGAIIQSSWFYPYGNNYVGYGVPNAGRAIDILKGKPQEDKTEIVHATNSKNIEIEPLQEEGTLLIAYHKVSETVVIKQEFIYLNNDAWKVKKIKKSISTTLWTGKRHIEIFWK</sequence>
<comment type="caution">
    <text evidence="7">The sequence shown here is derived from an EMBL/GenBank/DDBJ whole genome shotgun (WGS) entry which is preliminary data.</text>
</comment>
<evidence type="ECO:0000313" key="8">
    <source>
        <dbReference type="Proteomes" id="UP000576082"/>
    </source>
</evidence>
<protein>
    <submittedName>
        <fullName evidence="7">S8 family serine peptidase</fullName>
    </submittedName>
</protein>
<dbReference type="PROSITE" id="PS00138">
    <property type="entry name" value="SUBTILASE_SER"/>
    <property type="match status" value="1"/>
</dbReference>
<evidence type="ECO:0000256" key="4">
    <source>
        <dbReference type="ARBA" id="ARBA00022825"/>
    </source>
</evidence>
<evidence type="ECO:0000256" key="3">
    <source>
        <dbReference type="ARBA" id="ARBA00022801"/>
    </source>
</evidence>
<dbReference type="RefSeq" id="WP_169660251.1">
    <property type="nucleotide sequence ID" value="NZ_JABANE010000130.1"/>
</dbReference>
<evidence type="ECO:0000256" key="2">
    <source>
        <dbReference type="ARBA" id="ARBA00022670"/>
    </source>
</evidence>
<dbReference type="GO" id="GO:0006508">
    <property type="term" value="P:proteolysis"/>
    <property type="evidence" value="ECO:0007669"/>
    <property type="project" value="UniProtKB-KW"/>
</dbReference>